<evidence type="ECO:0000313" key="1">
    <source>
        <dbReference type="EMBL" id="GAA3595922.1"/>
    </source>
</evidence>
<organism evidence="1 2">
    <name type="scientific">Kineosporia mesophila</name>
    <dbReference type="NCBI Taxonomy" id="566012"/>
    <lineage>
        <taxon>Bacteria</taxon>
        <taxon>Bacillati</taxon>
        <taxon>Actinomycetota</taxon>
        <taxon>Actinomycetes</taxon>
        <taxon>Kineosporiales</taxon>
        <taxon>Kineosporiaceae</taxon>
        <taxon>Kineosporia</taxon>
    </lineage>
</organism>
<gene>
    <name evidence="1" type="ORF">GCM10022223_08880</name>
</gene>
<reference evidence="2" key="1">
    <citation type="journal article" date="2019" name="Int. J. Syst. Evol. Microbiol.">
        <title>The Global Catalogue of Microorganisms (GCM) 10K type strain sequencing project: providing services to taxonomists for standard genome sequencing and annotation.</title>
        <authorList>
            <consortium name="The Broad Institute Genomics Platform"/>
            <consortium name="The Broad Institute Genome Sequencing Center for Infectious Disease"/>
            <person name="Wu L."/>
            <person name="Ma J."/>
        </authorList>
    </citation>
    <scope>NUCLEOTIDE SEQUENCE [LARGE SCALE GENOMIC DNA]</scope>
    <source>
        <strain evidence="2">JCM 16902</strain>
    </source>
</reference>
<comment type="caution">
    <text evidence="1">The sequence shown here is derived from an EMBL/GenBank/DDBJ whole genome shotgun (WGS) entry which is preliminary data.</text>
</comment>
<protein>
    <submittedName>
        <fullName evidence="1">Uncharacterized protein</fullName>
    </submittedName>
</protein>
<dbReference type="Proteomes" id="UP001501074">
    <property type="component" value="Unassembled WGS sequence"/>
</dbReference>
<dbReference type="EMBL" id="BAAAZO010000001">
    <property type="protein sequence ID" value="GAA3595922.1"/>
    <property type="molecule type" value="Genomic_DNA"/>
</dbReference>
<sequence>MHQVFHGAGDSAQIGSGALLRALILILRAHLTRAATTFGRRAGHAEAYDQAGLRVVASVGIWSG</sequence>
<proteinExistence type="predicted"/>
<evidence type="ECO:0000313" key="2">
    <source>
        <dbReference type="Proteomes" id="UP001501074"/>
    </source>
</evidence>
<accession>A0ABP6Z4N0</accession>
<name>A0ABP6Z4N0_9ACTN</name>
<keyword evidence="2" id="KW-1185">Reference proteome</keyword>